<dbReference type="OrthoDB" id="2748062at2759"/>
<keyword evidence="2" id="KW-1133">Transmembrane helix</keyword>
<dbReference type="PANTHER" id="PTHR40465:SF1">
    <property type="entry name" value="DUF6534 DOMAIN-CONTAINING PROTEIN"/>
    <property type="match status" value="1"/>
</dbReference>
<gene>
    <name evidence="3" type="ORF">PYCCODRAFT_1467403</name>
</gene>
<keyword evidence="2" id="KW-0812">Transmembrane</keyword>
<sequence length="395" mass="42641">MQSPSQIAPPTSGASSPYGPLLLGTFIGLILYGLVVNQCTSYFYRFPTDNKHFKAFVGIILYVPQPLWLGRILFGNTKAHPVFHLSFAETLHSTLIVHWCYINLVTKYGHPEELALTTWSMNLFLVSSGLVVTITQFFYSYRVLVSTKYRILVAVAVVLALTTLGCAAAGTGLAFGAHTVVEAAARAKWVDQCGVITALITDVLNAGVLIQNLHKSRTGVRQITMMVMCIIGFFQKEEIILFGLGIVATKLYSNSVLATFVSIHPTPHLTLTDSNALARRVALYTPSLNSRRSPLDVDVDGAQSLPEVFLMSSDSLATDRDRDRAHLRGHRAGAVIDIARPPGAVAAAAAAAGTVTRLDLSASTLWKQDGNPDDSEDANGPRDAAMEGKVSARIV</sequence>
<keyword evidence="4" id="KW-1185">Reference proteome</keyword>
<reference evidence="3 4" key="1">
    <citation type="journal article" date="2015" name="Biotechnol. Biofuels">
        <title>Enhanced degradation of softwood versus hardwood by the white-rot fungus Pycnoporus coccineus.</title>
        <authorList>
            <person name="Couturier M."/>
            <person name="Navarro D."/>
            <person name="Chevret D."/>
            <person name="Henrissat B."/>
            <person name="Piumi F."/>
            <person name="Ruiz-Duenas F.J."/>
            <person name="Martinez A.T."/>
            <person name="Grigoriev I.V."/>
            <person name="Riley R."/>
            <person name="Lipzen A."/>
            <person name="Berrin J.G."/>
            <person name="Master E.R."/>
            <person name="Rosso M.N."/>
        </authorList>
    </citation>
    <scope>NUCLEOTIDE SEQUENCE [LARGE SCALE GENOMIC DNA]</scope>
    <source>
        <strain evidence="3 4">BRFM310</strain>
    </source>
</reference>
<proteinExistence type="predicted"/>
<feature type="transmembrane region" description="Helical" evidence="2">
    <location>
        <begin position="55"/>
        <end position="74"/>
    </location>
</feature>
<keyword evidence="2" id="KW-0472">Membrane</keyword>
<evidence type="ECO:0000256" key="2">
    <source>
        <dbReference type="SAM" id="Phobius"/>
    </source>
</evidence>
<feature type="region of interest" description="Disordered" evidence="1">
    <location>
        <begin position="365"/>
        <end position="395"/>
    </location>
</feature>
<organism evidence="3 4">
    <name type="scientific">Trametes coccinea (strain BRFM310)</name>
    <name type="common">Pycnoporus coccineus</name>
    <dbReference type="NCBI Taxonomy" id="1353009"/>
    <lineage>
        <taxon>Eukaryota</taxon>
        <taxon>Fungi</taxon>
        <taxon>Dikarya</taxon>
        <taxon>Basidiomycota</taxon>
        <taxon>Agaricomycotina</taxon>
        <taxon>Agaricomycetes</taxon>
        <taxon>Polyporales</taxon>
        <taxon>Polyporaceae</taxon>
        <taxon>Trametes</taxon>
    </lineage>
</organism>
<dbReference type="AlphaFoldDB" id="A0A1Y2IR00"/>
<feature type="transmembrane region" description="Helical" evidence="2">
    <location>
        <begin position="119"/>
        <end position="139"/>
    </location>
</feature>
<dbReference type="PANTHER" id="PTHR40465">
    <property type="entry name" value="CHROMOSOME 1, WHOLE GENOME SHOTGUN SEQUENCE"/>
    <property type="match status" value="1"/>
</dbReference>
<protein>
    <submittedName>
        <fullName evidence="3">Uncharacterized protein</fullName>
    </submittedName>
</protein>
<feature type="transmembrane region" description="Helical" evidence="2">
    <location>
        <begin position="20"/>
        <end position="43"/>
    </location>
</feature>
<dbReference type="Proteomes" id="UP000193067">
    <property type="component" value="Unassembled WGS sequence"/>
</dbReference>
<evidence type="ECO:0000313" key="3">
    <source>
        <dbReference type="EMBL" id="OSD03113.1"/>
    </source>
</evidence>
<dbReference type="EMBL" id="KZ084102">
    <property type="protein sequence ID" value="OSD03113.1"/>
    <property type="molecule type" value="Genomic_DNA"/>
</dbReference>
<name>A0A1Y2IR00_TRAC3</name>
<evidence type="ECO:0000256" key="1">
    <source>
        <dbReference type="SAM" id="MobiDB-lite"/>
    </source>
</evidence>
<accession>A0A1Y2IR00</accession>
<evidence type="ECO:0000313" key="4">
    <source>
        <dbReference type="Proteomes" id="UP000193067"/>
    </source>
</evidence>
<feature type="transmembrane region" description="Helical" evidence="2">
    <location>
        <begin position="151"/>
        <end position="175"/>
    </location>
</feature>